<proteinExistence type="predicted"/>
<dbReference type="Proteomes" id="UP000323454">
    <property type="component" value="Unassembled WGS sequence"/>
</dbReference>
<evidence type="ECO:0000313" key="2">
    <source>
        <dbReference type="EMBL" id="KAA2249547.1"/>
    </source>
</evidence>
<name>A0A5B2WHD1_9PSEU</name>
<reference evidence="2 3" key="1">
    <citation type="submission" date="2019-09" db="EMBL/GenBank/DDBJ databases">
        <title>Goodfellowia gen. nov., a new genus of the Pseudonocardineae related to Actinoalloteichus, containing Goodfellowia coeruleoviolacea gen. nov., comb. nov. gen. nov., comb. nov.</title>
        <authorList>
            <person name="Labeda D."/>
        </authorList>
    </citation>
    <scope>NUCLEOTIDE SEQUENCE [LARGE SCALE GENOMIC DNA]</scope>
    <source>
        <strain evidence="2 3">AN110305</strain>
    </source>
</reference>
<dbReference type="EMBL" id="VUOB01000094">
    <property type="protein sequence ID" value="KAA2249547.1"/>
    <property type="molecule type" value="Genomic_DNA"/>
</dbReference>
<reference evidence="2 3" key="2">
    <citation type="submission" date="2019-09" db="EMBL/GenBank/DDBJ databases">
        <authorList>
            <person name="Jin C."/>
        </authorList>
    </citation>
    <scope>NUCLEOTIDE SEQUENCE [LARGE SCALE GENOMIC DNA]</scope>
    <source>
        <strain evidence="2 3">AN110305</strain>
    </source>
</reference>
<organism evidence="2 3">
    <name type="scientific">Solihabitans fulvus</name>
    <dbReference type="NCBI Taxonomy" id="1892852"/>
    <lineage>
        <taxon>Bacteria</taxon>
        <taxon>Bacillati</taxon>
        <taxon>Actinomycetota</taxon>
        <taxon>Actinomycetes</taxon>
        <taxon>Pseudonocardiales</taxon>
        <taxon>Pseudonocardiaceae</taxon>
        <taxon>Solihabitans</taxon>
    </lineage>
</organism>
<dbReference type="AlphaFoldDB" id="A0A5B2WHD1"/>
<evidence type="ECO:0000256" key="1">
    <source>
        <dbReference type="SAM" id="MobiDB-lite"/>
    </source>
</evidence>
<evidence type="ECO:0000313" key="3">
    <source>
        <dbReference type="Proteomes" id="UP000323454"/>
    </source>
</evidence>
<accession>A0A5B2WHD1</accession>
<comment type="caution">
    <text evidence="2">The sequence shown here is derived from an EMBL/GenBank/DDBJ whole genome shotgun (WGS) entry which is preliminary data.</text>
</comment>
<dbReference type="RefSeq" id="WP_149855020.1">
    <property type="nucleotide sequence ID" value="NZ_VUOB01000094.1"/>
</dbReference>
<keyword evidence="3" id="KW-1185">Reference proteome</keyword>
<feature type="compositionally biased region" description="Pro residues" evidence="1">
    <location>
        <begin position="126"/>
        <end position="136"/>
    </location>
</feature>
<sequence>MDPKTVRQHADRAAQTILATRRPLIEKLASAAAHLTTTLGAVDSAEQQAARLVAKARAAHQDAVEVYRGAYQTALDGGWSVGELGHIETELAEAGLPIPHGPRPKRRTKRSPRANVRPVAASPSTDPQPPTAPPSG</sequence>
<gene>
    <name evidence="2" type="ORF">F0L68_39340</name>
</gene>
<protein>
    <submittedName>
        <fullName evidence="2">Uncharacterized protein</fullName>
    </submittedName>
</protein>
<feature type="compositionally biased region" description="Basic residues" evidence="1">
    <location>
        <begin position="102"/>
        <end position="112"/>
    </location>
</feature>
<feature type="region of interest" description="Disordered" evidence="1">
    <location>
        <begin position="93"/>
        <end position="136"/>
    </location>
</feature>